<dbReference type="SUPFAM" id="SSF117281">
    <property type="entry name" value="Kelch motif"/>
    <property type="match status" value="1"/>
</dbReference>
<comment type="caution">
    <text evidence="4">The sequence shown here is derived from an EMBL/GenBank/DDBJ whole genome shotgun (WGS) entry which is preliminary data.</text>
</comment>
<sequence>MSEKKIKLLSFIILLLFISLVSTSFAQITLDTLQLRWEPSVWYGTNGQRTVVIRDTLYHIGGTFAYGVPYGFSFHQDSYVEYKVPNKDYWLVKPIRLLGRSYINAEVSDRKIYIIGGQGISGEIYDLVEIYDPISNSVVQGASIPFPRAKAGSVVIDSLIYIIGGSASSSYSDRVDVYNTKTNSWSTVSSLPIAAETEACFLNGNIYVIGGYNGQPLDEIYVYDIMADEWQFKGHTPYPVSAHKLAVYGNYIYVIGDYVDINRIMRYNLTDSSWTIYTSNFIGRRHASTAILDNKLYILAGNSNIDDVYQDYRIVQSIDLTSLTQIESSQASLPESAELKQNYPNPFNPTTKISYRLSHSSFVTLKIYNSVGKEIRTLVNDKQPLGNYEIKWDGRDSYGKYVSSGFYVYELNTNGVKTAKKMLFIK</sequence>
<dbReference type="InterPro" id="IPR015915">
    <property type="entry name" value="Kelch-typ_b-propeller"/>
</dbReference>
<dbReference type="InterPro" id="IPR006652">
    <property type="entry name" value="Kelch_1"/>
</dbReference>
<dbReference type="PANTHER" id="PTHR24412:SF489">
    <property type="entry name" value="RING FINGER DOMAIN AND KELCH REPEAT-CONTAINING PROTEIN DDB_G0271372"/>
    <property type="match status" value="1"/>
</dbReference>
<keyword evidence="1" id="KW-0880">Kelch repeat</keyword>
<dbReference type="Proteomes" id="UP000885779">
    <property type="component" value="Unassembled WGS sequence"/>
</dbReference>
<dbReference type="NCBIfam" id="TIGR04183">
    <property type="entry name" value="Por_Secre_tail"/>
    <property type="match status" value="1"/>
</dbReference>
<reference evidence="4" key="1">
    <citation type="journal article" date="2020" name="mSystems">
        <title>Genome- and Community-Level Interaction Insights into Carbon Utilization and Element Cycling Functions of Hydrothermarchaeota in Hydrothermal Sediment.</title>
        <authorList>
            <person name="Zhou Z."/>
            <person name="Liu Y."/>
            <person name="Xu W."/>
            <person name="Pan J."/>
            <person name="Luo Z.H."/>
            <person name="Li M."/>
        </authorList>
    </citation>
    <scope>NUCLEOTIDE SEQUENCE [LARGE SCALE GENOMIC DNA]</scope>
    <source>
        <strain evidence="4">HyVt-577</strain>
    </source>
</reference>
<dbReference type="SMART" id="SM00612">
    <property type="entry name" value="Kelch"/>
    <property type="match status" value="4"/>
</dbReference>
<dbReference type="Pfam" id="PF13860">
    <property type="entry name" value="FlgD_ig"/>
    <property type="match status" value="1"/>
</dbReference>
<organism evidence="4">
    <name type="scientific">Caldithrix abyssi</name>
    <dbReference type="NCBI Taxonomy" id="187145"/>
    <lineage>
        <taxon>Bacteria</taxon>
        <taxon>Pseudomonadati</taxon>
        <taxon>Calditrichota</taxon>
        <taxon>Calditrichia</taxon>
        <taxon>Calditrichales</taxon>
        <taxon>Calditrichaceae</taxon>
        <taxon>Caldithrix</taxon>
    </lineage>
</organism>
<accession>A0A7V4WVW9</accession>
<proteinExistence type="predicted"/>
<evidence type="ECO:0000313" key="4">
    <source>
        <dbReference type="EMBL" id="HGY55846.1"/>
    </source>
</evidence>
<dbReference type="InterPro" id="IPR025965">
    <property type="entry name" value="FlgD/Vpr_Ig-like"/>
</dbReference>
<dbReference type="InterPro" id="IPR001736">
    <property type="entry name" value="PLipase_D/transphosphatidylase"/>
</dbReference>
<dbReference type="Gene3D" id="2.60.40.4070">
    <property type="match status" value="1"/>
</dbReference>
<protein>
    <submittedName>
        <fullName evidence="4">T9SS type A sorting domain-containing protein</fullName>
    </submittedName>
</protein>
<dbReference type="GO" id="GO:0006793">
    <property type="term" value="P:phosphorus metabolic process"/>
    <property type="evidence" value="ECO:0007669"/>
    <property type="project" value="UniProtKB-ARBA"/>
</dbReference>
<feature type="domain" description="PLD phosphodiesterase" evidence="3">
    <location>
        <begin position="281"/>
        <end position="309"/>
    </location>
</feature>
<dbReference type="AlphaFoldDB" id="A0A7V4WVW9"/>
<evidence type="ECO:0000256" key="2">
    <source>
        <dbReference type="ARBA" id="ARBA00022737"/>
    </source>
</evidence>
<dbReference type="Pfam" id="PF24681">
    <property type="entry name" value="Kelch_KLHDC2_KLHL20_DRC7"/>
    <property type="match status" value="1"/>
</dbReference>
<gene>
    <name evidence="4" type="ORF">ENK44_09100</name>
</gene>
<dbReference type="PANTHER" id="PTHR24412">
    <property type="entry name" value="KELCH PROTEIN"/>
    <property type="match status" value="1"/>
</dbReference>
<dbReference type="InterPro" id="IPR026444">
    <property type="entry name" value="Secre_tail"/>
</dbReference>
<evidence type="ECO:0000256" key="1">
    <source>
        <dbReference type="ARBA" id="ARBA00022441"/>
    </source>
</evidence>
<dbReference type="PROSITE" id="PS50035">
    <property type="entry name" value="PLD"/>
    <property type="match status" value="1"/>
</dbReference>
<dbReference type="GO" id="GO:0003824">
    <property type="term" value="F:catalytic activity"/>
    <property type="evidence" value="ECO:0007669"/>
    <property type="project" value="InterPro"/>
</dbReference>
<dbReference type="EMBL" id="DRQG01000085">
    <property type="protein sequence ID" value="HGY55846.1"/>
    <property type="molecule type" value="Genomic_DNA"/>
</dbReference>
<dbReference type="Gene3D" id="2.120.10.80">
    <property type="entry name" value="Kelch-type beta propeller"/>
    <property type="match status" value="2"/>
</dbReference>
<evidence type="ECO:0000259" key="3">
    <source>
        <dbReference type="PROSITE" id="PS50035"/>
    </source>
</evidence>
<name>A0A7V4WVW9_CALAY</name>
<keyword evidence="2" id="KW-0677">Repeat</keyword>